<dbReference type="InterPro" id="IPR038157">
    <property type="entry name" value="FeoA_core_dom"/>
</dbReference>
<proteinExistence type="inferred from homology"/>
<evidence type="ECO:0000256" key="2">
    <source>
        <dbReference type="ARBA" id="ARBA00007871"/>
    </source>
</evidence>
<keyword evidence="15" id="KW-1185">Reference proteome</keyword>
<dbReference type="InterPro" id="IPR007167">
    <property type="entry name" value="Fe-transptr_FeoA-like"/>
</dbReference>
<evidence type="ECO:0000256" key="8">
    <source>
        <dbReference type="ARBA" id="ARBA00023125"/>
    </source>
</evidence>
<dbReference type="RefSeq" id="WP_279675352.1">
    <property type="nucleotide sequence ID" value="NZ_CP122566.1"/>
</dbReference>
<protein>
    <recommendedName>
        <fullName evidence="12">Manganese transport regulator</fullName>
    </recommendedName>
</protein>
<dbReference type="GO" id="GO:0003700">
    <property type="term" value="F:DNA-binding transcription factor activity"/>
    <property type="evidence" value="ECO:0007669"/>
    <property type="project" value="InterPro"/>
</dbReference>
<dbReference type="Gene3D" id="2.30.30.90">
    <property type="match status" value="1"/>
</dbReference>
<dbReference type="GO" id="GO:0005737">
    <property type="term" value="C:cytoplasm"/>
    <property type="evidence" value="ECO:0007669"/>
    <property type="project" value="UniProtKB-SubCell"/>
</dbReference>
<evidence type="ECO:0000256" key="11">
    <source>
        <dbReference type="ARBA" id="ARBA00023211"/>
    </source>
</evidence>
<dbReference type="InterPro" id="IPR008988">
    <property type="entry name" value="Transcriptional_repressor_C"/>
</dbReference>
<keyword evidence="8" id="KW-0238">DNA-binding</keyword>
<evidence type="ECO:0000313" key="15">
    <source>
        <dbReference type="Proteomes" id="UP001224674"/>
    </source>
</evidence>
<dbReference type="Gene3D" id="1.10.10.10">
    <property type="entry name" value="Winged helix-like DNA-binding domain superfamily/Winged helix DNA-binding domain"/>
    <property type="match status" value="1"/>
</dbReference>
<dbReference type="InterPro" id="IPR001367">
    <property type="entry name" value="Fe_dep_repressor"/>
</dbReference>
<comment type="subcellular location">
    <subcellularLocation>
        <location evidence="1">Cytoplasm</location>
    </subcellularLocation>
</comment>
<dbReference type="InterPro" id="IPR036421">
    <property type="entry name" value="Fe_dep_repressor_sf"/>
</dbReference>
<dbReference type="Pfam" id="PF01325">
    <property type="entry name" value="Fe_dep_repress"/>
    <property type="match status" value="1"/>
</dbReference>
<keyword evidence="5" id="KW-0678">Repressor</keyword>
<dbReference type="Pfam" id="PF02742">
    <property type="entry name" value="Fe_dep_repr_C"/>
    <property type="match status" value="1"/>
</dbReference>
<dbReference type="SMART" id="SM00529">
    <property type="entry name" value="HTH_DTXR"/>
    <property type="match status" value="1"/>
</dbReference>
<dbReference type="Proteomes" id="UP001224674">
    <property type="component" value="Chromosome"/>
</dbReference>
<dbReference type="SMART" id="SM00899">
    <property type="entry name" value="FeoA"/>
    <property type="match status" value="1"/>
</dbReference>
<dbReference type="GO" id="GO:0046914">
    <property type="term" value="F:transition metal ion binding"/>
    <property type="evidence" value="ECO:0007669"/>
    <property type="project" value="InterPro"/>
</dbReference>
<keyword evidence="6" id="KW-0408">Iron</keyword>
<evidence type="ECO:0000256" key="7">
    <source>
        <dbReference type="ARBA" id="ARBA00023015"/>
    </source>
</evidence>
<dbReference type="SUPFAM" id="SSF47979">
    <property type="entry name" value="Iron-dependent repressor protein, dimerization domain"/>
    <property type="match status" value="1"/>
</dbReference>
<evidence type="ECO:0000256" key="10">
    <source>
        <dbReference type="ARBA" id="ARBA00023163"/>
    </source>
</evidence>
<dbReference type="GO" id="GO:0045892">
    <property type="term" value="P:negative regulation of DNA-templated transcription"/>
    <property type="evidence" value="ECO:0007669"/>
    <property type="project" value="TreeGrafter"/>
</dbReference>
<dbReference type="PANTHER" id="PTHR33238">
    <property type="entry name" value="IRON (METAL) DEPENDENT REPRESSOR, DTXR FAMILY"/>
    <property type="match status" value="1"/>
</dbReference>
<accession>A0AAJ6ANZ4</accession>
<dbReference type="AlphaFoldDB" id="A0AAJ6ANZ4"/>
<dbReference type="PANTHER" id="PTHR33238:SF11">
    <property type="entry name" value="TRANSCRIPTIONAL REGULATOR MNTR"/>
    <property type="match status" value="1"/>
</dbReference>
<evidence type="ECO:0000256" key="6">
    <source>
        <dbReference type="ARBA" id="ARBA00023004"/>
    </source>
</evidence>
<dbReference type="InterPro" id="IPR050536">
    <property type="entry name" value="DtxR_MntR_Metal-Reg"/>
</dbReference>
<dbReference type="Pfam" id="PF04023">
    <property type="entry name" value="FeoA"/>
    <property type="match status" value="1"/>
</dbReference>
<organism evidence="14 15">
    <name type="scientific">Auritidibacter ignavus</name>
    <dbReference type="NCBI Taxonomy" id="678932"/>
    <lineage>
        <taxon>Bacteria</taxon>
        <taxon>Bacillati</taxon>
        <taxon>Actinomycetota</taxon>
        <taxon>Actinomycetes</taxon>
        <taxon>Micrococcales</taxon>
        <taxon>Micrococcaceae</taxon>
        <taxon>Auritidibacter</taxon>
    </lineage>
</organism>
<gene>
    <name evidence="14" type="ORF">QDX21_05705</name>
</gene>
<dbReference type="GO" id="GO:0046983">
    <property type="term" value="F:protein dimerization activity"/>
    <property type="evidence" value="ECO:0007669"/>
    <property type="project" value="InterPro"/>
</dbReference>
<evidence type="ECO:0000259" key="13">
    <source>
        <dbReference type="PROSITE" id="PS50944"/>
    </source>
</evidence>
<dbReference type="GO" id="GO:0003677">
    <property type="term" value="F:DNA binding"/>
    <property type="evidence" value="ECO:0007669"/>
    <property type="project" value="UniProtKB-KW"/>
</dbReference>
<evidence type="ECO:0000256" key="3">
    <source>
        <dbReference type="ARBA" id="ARBA00011738"/>
    </source>
</evidence>
<dbReference type="InterPro" id="IPR036390">
    <property type="entry name" value="WH_DNA-bd_sf"/>
</dbReference>
<dbReference type="SUPFAM" id="SSF50037">
    <property type="entry name" value="C-terminal domain of transcriptional repressors"/>
    <property type="match status" value="1"/>
</dbReference>
<dbReference type="SUPFAM" id="SSF46785">
    <property type="entry name" value="Winged helix' DNA-binding domain"/>
    <property type="match status" value="1"/>
</dbReference>
<evidence type="ECO:0000256" key="4">
    <source>
        <dbReference type="ARBA" id="ARBA00022490"/>
    </source>
</evidence>
<feature type="domain" description="HTH dtxR-type" evidence="13">
    <location>
        <begin position="6"/>
        <end position="68"/>
    </location>
</feature>
<keyword evidence="9" id="KW-0010">Activator</keyword>
<keyword evidence="11" id="KW-0464">Manganese</keyword>
<comment type="similarity">
    <text evidence="2">Belongs to the DtxR/MntR family.</text>
</comment>
<dbReference type="PROSITE" id="PS50944">
    <property type="entry name" value="HTH_DTXR"/>
    <property type="match status" value="1"/>
</dbReference>
<keyword evidence="10" id="KW-0804">Transcription</keyword>
<name>A0AAJ6ANZ4_9MICC</name>
<evidence type="ECO:0000256" key="1">
    <source>
        <dbReference type="ARBA" id="ARBA00004496"/>
    </source>
</evidence>
<reference evidence="14 15" key="1">
    <citation type="submission" date="2023-03" db="EMBL/GenBank/DDBJ databases">
        <title>Complete genome sequences of several Auritidibacter ignavus strains isolated from ear infections.</title>
        <authorList>
            <person name="Baehr T."/>
            <person name="Baumhoegger A.M."/>
        </authorList>
    </citation>
    <scope>NUCLEOTIDE SEQUENCE [LARGE SCALE GENOMIC DNA]</scope>
    <source>
        <strain evidence="14 15">BABAE-6</strain>
    </source>
</reference>
<dbReference type="InterPro" id="IPR036388">
    <property type="entry name" value="WH-like_DNA-bd_sf"/>
</dbReference>
<dbReference type="FunFam" id="1.10.60.10:FF:000004">
    <property type="entry name" value="DtxR family transcriptional regulator"/>
    <property type="match status" value="1"/>
</dbReference>
<evidence type="ECO:0000256" key="9">
    <source>
        <dbReference type="ARBA" id="ARBA00023159"/>
    </source>
</evidence>
<evidence type="ECO:0000313" key="14">
    <source>
        <dbReference type="EMBL" id="WGH94283.1"/>
    </source>
</evidence>
<keyword evidence="4" id="KW-0963">Cytoplasm</keyword>
<evidence type="ECO:0000256" key="5">
    <source>
        <dbReference type="ARBA" id="ARBA00022491"/>
    </source>
</evidence>
<comment type="subunit">
    <text evidence="3">Homodimer.</text>
</comment>
<dbReference type="Gene3D" id="1.10.60.10">
    <property type="entry name" value="Iron dependent repressor, metal binding and dimerisation domain"/>
    <property type="match status" value="1"/>
</dbReference>
<evidence type="ECO:0000256" key="12">
    <source>
        <dbReference type="ARBA" id="ARBA00032593"/>
    </source>
</evidence>
<dbReference type="InterPro" id="IPR022687">
    <property type="entry name" value="HTH_DTXR"/>
</dbReference>
<dbReference type="EMBL" id="CP122566">
    <property type="protein sequence ID" value="WGH94283.1"/>
    <property type="molecule type" value="Genomic_DNA"/>
</dbReference>
<sequence length="231" mass="25561">MSVTDLTASTQNYLKAIWTLQEYSEDPVTAKVLAEKIGVRLSSASDAVRKLADQQLVIHQPYGSVELTAEGTGYAIDMVRRHRLIEAFLVETLGYRWDEVHEEADALEHAVSDMMIDRIDQHLGFPTRDPHGDPIPRRDGSIDAPELDCLSVLHVGDRARIERISDADPAMLQFFARQGLHPGVEFTIVPSAPYSGSMAVSVGEESSEPVWLGVDATNSIWVYRLSSPETS</sequence>
<dbReference type="InterPro" id="IPR022689">
    <property type="entry name" value="Iron_dep_repressor"/>
</dbReference>
<keyword evidence="7" id="KW-0805">Transcription regulation</keyword>